<organism evidence="1 2">
    <name type="scientific">Legionella tucsonensis</name>
    <dbReference type="NCBI Taxonomy" id="40335"/>
    <lineage>
        <taxon>Bacteria</taxon>
        <taxon>Pseudomonadati</taxon>
        <taxon>Pseudomonadota</taxon>
        <taxon>Gammaproteobacteria</taxon>
        <taxon>Legionellales</taxon>
        <taxon>Legionellaceae</taxon>
        <taxon>Legionella</taxon>
    </lineage>
</organism>
<dbReference type="OrthoDB" id="9987200at2"/>
<evidence type="ECO:0000313" key="1">
    <source>
        <dbReference type="EMBL" id="KTD71304.1"/>
    </source>
</evidence>
<reference evidence="1 2" key="1">
    <citation type="submission" date="2015-11" db="EMBL/GenBank/DDBJ databases">
        <title>Genomic analysis of 38 Legionella species identifies large and diverse effector repertoires.</title>
        <authorList>
            <person name="Burstein D."/>
            <person name="Amaro F."/>
            <person name="Zusman T."/>
            <person name="Lifshitz Z."/>
            <person name="Cohen O."/>
            <person name="Gilbert J.A."/>
            <person name="Pupko T."/>
            <person name="Shuman H.A."/>
            <person name="Segal G."/>
        </authorList>
    </citation>
    <scope>NUCLEOTIDE SEQUENCE [LARGE SCALE GENOMIC DNA]</scope>
    <source>
        <strain evidence="1 2">ATCC 49180</strain>
    </source>
</reference>
<accession>A0A0W0ZQK3</accession>
<evidence type="ECO:0000313" key="2">
    <source>
        <dbReference type="Proteomes" id="UP000054693"/>
    </source>
</evidence>
<dbReference type="EMBL" id="LNZA01000008">
    <property type="protein sequence ID" value="KTD71304.1"/>
    <property type="molecule type" value="Genomic_DNA"/>
</dbReference>
<sequence length="133" mass="14705">MILKNFSDHALKNLFLPRSSNQVKSRLALIRVSLNPNGNKTHTTAMRIGLLETCTMYYKGSESNFFGNRNRSLSPLIHGIKTAFQDNGDLKLACNKLVETPNIPVEIRDIAKAIQAVQIALTSTHSLAKTLAI</sequence>
<protein>
    <submittedName>
        <fullName evidence="1">Uncharacterized protein</fullName>
    </submittedName>
</protein>
<comment type="caution">
    <text evidence="1">The sequence shown here is derived from an EMBL/GenBank/DDBJ whole genome shotgun (WGS) entry which is preliminary data.</text>
</comment>
<name>A0A0W0ZQK3_9GAMM</name>
<dbReference type="RefSeq" id="WP_058521868.1">
    <property type="nucleotide sequence ID" value="NZ_CAAAIP010000002.1"/>
</dbReference>
<proteinExistence type="predicted"/>
<keyword evidence="2" id="KW-1185">Reference proteome</keyword>
<dbReference type="PATRIC" id="fig|40335.7.peg.2845"/>
<dbReference type="AlphaFoldDB" id="A0A0W0ZQK3"/>
<gene>
    <name evidence="1" type="ORF">Ltuc_2663</name>
</gene>
<dbReference type="STRING" id="40335.Ltuc_2663"/>
<dbReference type="Proteomes" id="UP000054693">
    <property type="component" value="Unassembled WGS sequence"/>
</dbReference>